<dbReference type="EMBL" id="LR796697">
    <property type="protein sequence ID" value="CAB4160335.1"/>
    <property type="molecule type" value="Genomic_DNA"/>
</dbReference>
<name>A0A6J5NTG3_9CAUD</name>
<organism evidence="1">
    <name type="scientific">uncultured Caudovirales phage</name>
    <dbReference type="NCBI Taxonomy" id="2100421"/>
    <lineage>
        <taxon>Viruses</taxon>
        <taxon>Duplodnaviria</taxon>
        <taxon>Heunggongvirae</taxon>
        <taxon>Uroviricota</taxon>
        <taxon>Caudoviricetes</taxon>
        <taxon>Peduoviridae</taxon>
        <taxon>Maltschvirus</taxon>
        <taxon>Maltschvirus maltsch</taxon>
    </lineage>
</organism>
<sequence>MIKSVNHPWGISDKKRKQLGDTWADIDFVFQDKVSAENFKEDPMNCTIGYLQVAGLSIKMKYKDLITYTKSVQEQAGRTRGSDKESSFSVDVKTYTMNLRPHEIDKLAETLQDSLTSCMRAYELGLYI</sequence>
<gene>
    <name evidence="1" type="ORF">UFOVP723_144</name>
</gene>
<evidence type="ECO:0000313" key="1">
    <source>
        <dbReference type="EMBL" id="CAB4160335.1"/>
    </source>
</evidence>
<protein>
    <submittedName>
        <fullName evidence="1">Uncharacterized protein</fullName>
    </submittedName>
</protein>
<reference evidence="1" key="1">
    <citation type="submission" date="2020-04" db="EMBL/GenBank/DDBJ databases">
        <authorList>
            <person name="Chiriac C."/>
            <person name="Salcher M."/>
            <person name="Ghai R."/>
            <person name="Kavagutti S V."/>
        </authorList>
    </citation>
    <scope>NUCLEOTIDE SEQUENCE</scope>
</reference>
<proteinExistence type="predicted"/>
<accession>A0A6J5NTG3</accession>